<dbReference type="SMART" id="SM00355">
    <property type="entry name" value="ZnF_C2H2"/>
    <property type="match status" value="2"/>
</dbReference>
<organism evidence="10">
    <name type="scientific">Candida tenuis (strain ATCC 10573 / BCRC 21748 / CBS 615 / JCM 9827 / NBRC 10315 / NRRL Y-1498 / VKM Y-70)</name>
    <name type="common">Yeast</name>
    <name type="synonym">Yamadazyma tenuis</name>
    <dbReference type="NCBI Taxonomy" id="590646"/>
    <lineage>
        <taxon>Eukaryota</taxon>
        <taxon>Fungi</taxon>
        <taxon>Dikarya</taxon>
        <taxon>Ascomycota</taxon>
        <taxon>Saccharomycotina</taxon>
        <taxon>Pichiomycetes</taxon>
        <taxon>Debaryomycetaceae</taxon>
        <taxon>Yamadazyma</taxon>
    </lineage>
</organism>
<feature type="domain" description="C2H2-type" evidence="8">
    <location>
        <begin position="17"/>
        <end position="44"/>
    </location>
</feature>
<dbReference type="GO" id="GO:0000981">
    <property type="term" value="F:DNA-binding transcription factor activity, RNA polymerase II-specific"/>
    <property type="evidence" value="ECO:0007669"/>
    <property type="project" value="InterPro"/>
</dbReference>
<evidence type="ECO:0000259" key="8">
    <source>
        <dbReference type="PROSITE" id="PS50157"/>
    </source>
</evidence>
<keyword evidence="2" id="KW-0479">Metal-binding</keyword>
<dbReference type="PROSITE" id="PS00028">
    <property type="entry name" value="ZINC_FINGER_C2H2_1"/>
    <property type="match status" value="2"/>
</dbReference>
<evidence type="ECO:0000256" key="5">
    <source>
        <dbReference type="ARBA" id="ARBA00022833"/>
    </source>
</evidence>
<keyword evidence="4 7" id="KW-0863">Zinc-finger</keyword>
<proteinExistence type="predicted"/>
<dbReference type="Gene3D" id="3.30.160.60">
    <property type="entry name" value="Classic Zinc Finger"/>
    <property type="match status" value="2"/>
</dbReference>
<dbReference type="GO" id="GO:0008270">
    <property type="term" value="F:zinc ion binding"/>
    <property type="evidence" value="ECO:0007669"/>
    <property type="project" value="UniProtKB-KW"/>
</dbReference>
<dbReference type="Proteomes" id="UP000000707">
    <property type="component" value="Unassembled WGS sequence"/>
</dbReference>
<keyword evidence="5" id="KW-0862">Zinc</keyword>
<dbReference type="PROSITE" id="PS50157">
    <property type="entry name" value="ZINC_FINGER_C2H2_2"/>
    <property type="match status" value="2"/>
</dbReference>
<evidence type="ECO:0000256" key="1">
    <source>
        <dbReference type="ARBA" id="ARBA00004123"/>
    </source>
</evidence>
<comment type="subcellular location">
    <subcellularLocation>
        <location evidence="1">Nucleus</location>
    </subcellularLocation>
</comment>
<evidence type="ECO:0000256" key="3">
    <source>
        <dbReference type="ARBA" id="ARBA00022737"/>
    </source>
</evidence>
<dbReference type="GO" id="GO:0000978">
    <property type="term" value="F:RNA polymerase II cis-regulatory region sequence-specific DNA binding"/>
    <property type="evidence" value="ECO:0007669"/>
    <property type="project" value="InterPro"/>
</dbReference>
<dbReference type="RefSeq" id="XP_006685599.1">
    <property type="nucleotide sequence ID" value="XM_006685536.1"/>
</dbReference>
<evidence type="ECO:0000313" key="10">
    <source>
        <dbReference type="Proteomes" id="UP000000707"/>
    </source>
</evidence>
<evidence type="ECO:0000313" key="9">
    <source>
        <dbReference type="EMBL" id="EGV64793.1"/>
    </source>
</evidence>
<keyword evidence="6" id="KW-0539">Nucleus</keyword>
<dbReference type="OrthoDB" id="1405595at2759"/>
<dbReference type="PANTHER" id="PTHR40626:SF11">
    <property type="entry name" value="ZINC FINGER PROTEIN YPR022C"/>
    <property type="match status" value="1"/>
</dbReference>
<reference evidence="9 10" key="1">
    <citation type="journal article" date="2011" name="Proc. Natl. Acad. Sci. U.S.A.">
        <title>Comparative genomics of xylose-fermenting fungi for enhanced biofuel production.</title>
        <authorList>
            <person name="Wohlbach D.J."/>
            <person name="Kuo A."/>
            <person name="Sato T.K."/>
            <person name="Potts K.M."/>
            <person name="Salamov A.A."/>
            <person name="LaButti K.M."/>
            <person name="Sun H."/>
            <person name="Clum A."/>
            <person name="Pangilinan J.L."/>
            <person name="Lindquist E.A."/>
            <person name="Lucas S."/>
            <person name="Lapidus A."/>
            <person name="Jin M."/>
            <person name="Gunawan C."/>
            <person name="Balan V."/>
            <person name="Dale B.E."/>
            <person name="Jeffries T.W."/>
            <person name="Zinkel R."/>
            <person name="Barry K.W."/>
            <person name="Grigoriev I.V."/>
            <person name="Gasch A.P."/>
        </authorList>
    </citation>
    <scope>NUCLEOTIDE SEQUENCE [LARGE SCALE GENOMIC DNA]</scope>
    <source>
        <strain evidence="10">ATCC 10573 / BCRC 21748 / CBS 615 / JCM 9827 / NBRC 10315 / NRRL Y-1498 / VKM Y-70</strain>
    </source>
</reference>
<dbReference type="AlphaFoldDB" id="G3B0T0"/>
<name>G3B0T0_CANTC</name>
<dbReference type="GO" id="GO:0005634">
    <property type="term" value="C:nucleus"/>
    <property type="evidence" value="ECO:0007669"/>
    <property type="project" value="UniProtKB-SubCell"/>
</dbReference>
<dbReference type="CDD" id="cd12148">
    <property type="entry name" value="fungal_TF_MHR"/>
    <property type="match status" value="1"/>
</dbReference>
<dbReference type="Pfam" id="PF04082">
    <property type="entry name" value="Fungal_trans"/>
    <property type="match status" value="1"/>
</dbReference>
<dbReference type="PANTHER" id="PTHR40626">
    <property type="entry name" value="MIP31509P"/>
    <property type="match status" value="1"/>
</dbReference>
<dbReference type="InterPro" id="IPR051059">
    <property type="entry name" value="VerF-like"/>
</dbReference>
<dbReference type="InterPro" id="IPR013087">
    <property type="entry name" value="Znf_C2H2_type"/>
</dbReference>
<dbReference type="eggNOG" id="KOG1721">
    <property type="taxonomic scope" value="Eukaryota"/>
</dbReference>
<protein>
    <recommendedName>
        <fullName evidence="8">C2H2-type domain-containing protein</fullName>
    </recommendedName>
</protein>
<keyword evidence="3" id="KW-0677">Repeat</keyword>
<feature type="domain" description="C2H2-type" evidence="8">
    <location>
        <begin position="44"/>
        <end position="72"/>
    </location>
</feature>
<dbReference type="GeneID" id="18249767"/>
<dbReference type="HOGENOM" id="CLU_015712_0_0_1"/>
<keyword evidence="10" id="KW-1185">Reference proteome</keyword>
<sequence>MTEQMAQSKSEEKSRPFACAKCNKSFTRAENLMRHRKSHLHQKYTCPECHKVYSRSDSLNLHTRKVHNFTSKPVPDVAIKSEKSPLVDIDSDRVLKYLLSYWKNFHPSFAILHCSSYSLPTDYPEDLLANVICAIGARYMENERYVSNQIFNYVFQKLDQFPKSPSLSEVQAILLASFTGIYSGGDSWFTKSFSSHSRLVNLAREMSIFQYNPLDNSDSDWMSFIETESNKRIAYGLYLVDALMAILLNYPPCLSHYEIKHTLPCPDEVWEAETAQEWLKLSSRLPAQRGPHFFEALQQVLMFGHISSPISSFGGLASLLAIHIMIRNMAQYAGILETSPVHSQDAFSRRSQLGSALNGLRTLIPKRNQTGKLSDMWDLFTVTWNLAYIHLHLPDTIITSGIVEVSLDETIATASALAKPQSKPPPGTALLSNDFTDIPYQVLSLTSSHVFYFLYTFTTELNETSPVFTFMFYKAALVAWQILNAFKSINQKSNEEILDQTVSQLTKSKTSEKVYMLKRLTDDMINCIQPENDHPVVFEKWVESVLASKDTWGVGSCGAASFASMIDDPL</sequence>
<dbReference type="GO" id="GO:0006351">
    <property type="term" value="P:DNA-templated transcription"/>
    <property type="evidence" value="ECO:0007669"/>
    <property type="project" value="InterPro"/>
</dbReference>
<dbReference type="InterPro" id="IPR007219">
    <property type="entry name" value="XnlR_reg_dom"/>
</dbReference>
<dbReference type="FunFam" id="3.30.160.60:FF:000065">
    <property type="entry name" value="B-cell CLL/lymphoma 6, member B"/>
    <property type="match status" value="1"/>
</dbReference>
<evidence type="ECO:0000256" key="6">
    <source>
        <dbReference type="ARBA" id="ARBA00023242"/>
    </source>
</evidence>
<evidence type="ECO:0000256" key="2">
    <source>
        <dbReference type="ARBA" id="ARBA00022723"/>
    </source>
</evidence>
<dbReference type="SUPFAM" id="SSF57667">
    <property type="entry name" value="beta-beta-alpha zinc fingers"/>
    <property type="match status" value="1"/>
</dbReference>
<dbReference type="GO" id="GO:0000785">
    <property type="term" value="C:chromatin"/>
    <property type="evidence" value="ECO:0007669"/>
    <property type="project" value="TreeGrafter"/>
</dbReference>
<dbReference type="Pfam" id="PF00096">
    <property type="entry name" value="zf-C2H2"/>
    <property type="match status" value="2"/>
</dbReference>
<accession>G3B0T0</accession>
<evidence type="ECO:0000256" key="4">
    <source>
        <dbReference type="ARBA" id="ARBA00022771"/>
    </source>
</evidence>
<dbReference type="InterPro" id="IPR036236">
    <property type="entry name" value="Znf_C2H2_sf"/>
</dbReference>
<gene>
    <name evidence="9" type="ORF">CANTEDRAFT_134106</name>
</gene>
<dbReference type="KEGG" id="cten:18249767"/>
<dbReference type="EMBL" id="GL996515">
    <property type="protein sequence ID" value="EGV64793.1"/>
    <property type="molecule type" value="Genomic_DNA"/>
</dbReference>
<evidence type="ECO:0000256" key="7">
    <source>
        <dbReference type="PROSITE-ProRule" id="PRU00042"/>
    </source>
</evidence>